<feature type="transmembrane region" description="Helical" evidence="1">
    <location>
        <begin position="131"/>
        <end position="149"/>
    </location>
</feature>
<sequence>MESLTKKIKIVNTIISAFSLWGPVILFLIELYGKAKKKNLFIILPQLTPKMIISALLFFIVLYSLKLFWDLQGANLDSQANKESFDYLRTVDLYLENNFKMVSQKQFSCLVAIISIIAFTDFGNLRTYLTFLSTISVTNIISFSFLFFMSPNNEKRKEKEYLWLVTCMLTNLFTPFLFFVVIIKLTIWPCLPSNWVFGIHDVVYILLLLFIKMNYDSKTHLIKDNRL</sequence>
<dbReference type="EMBL" id="CP040804">
    <property type="protein sequence ID" value="QEM31972.1"/>
    <property type="molecule type" value="Genomic_DNA"/>
</dbReference>
<evidence type="ECO:0000256" key="1">
    <source>
        <dbReference type="SAM" id="Phobius"/>
    </source>
</evidence>
<evidence type="ECO:0000313" key="3">
    <source>
        <dbReference type="Proteomes" id="UP000322622"/>
    </source>
</evidence>
<name>A0AB37CJL9_STRSL</name>
<feature type="transmembrane region" description="Helical" evidence="1">
    <location>
        <begin position="161"/>
        <end position="183"/>
    </location>
</feature>
<feature type="transmembrane region" description="Helical" evidence="1">
    <location>
        <begin position="195"/>
        <end position="215"/>
    </location>
</feature>
<accession>A0AB37CJL9</accession>
<protein>
    <submittedName>
        <fullName evidence="2">Uncharacterized protein</fullName>
    </submittedName>
</protein>
<feature type="transmembrane region" description="Helical" evidence="1">
    <location>
        <begin position="12"/>
        <end position="32"/>
    </location>
</feature>
<dbReference type="Proteomes" id="UP000322622">
    <property type="component" value="Chromosome"/>
</dbReference>
<evidence type="ECO:0000313" key="2">
    <source>
        <dbReference type="EMBL" id="QEM31972.1"/>
    </source>
</evidence>
<gene>
    <name evidence="2" type="ORF">FHI56_03355</name>
</gene>
<keyword evidence="1" id="KW-0472">Membrane</keyword>
<reference evidence="2 3" key="1">
    <citation type="submission" date="2019-06" db="EMBL/GenBank/DDBJ databases">
        <title>Complete genome sequence of Streptococcus salivarius LAB813.</title>
        <authorList>
            <person name="Levesque C.M."/>
            <person name="Gong S.-G."/>
            <person name="Dufour D."/>
            <person name="Barbour A."/>
        </authorList>
    </citation>
    <scope>NUCLEOTIDE SEQUENCE [LARGE SCALE GENOMIC DNA]</scope>
    <source>
        <strain evidence="2 3">LAB813</strain>
    </source>
</reference>
<keyword evidence="1" id="KW-0812">Transmembrane</keyword>
<dbReference type="AlphaFoldDB" id="A0AB37CJL9"/>
<organism evidence="2 3">
    <name type="scientific">Streptococcus salivarius</name>
    <dbReference type="NCBI Taxonomy" id="1304"/>
    <lineage>
        <taxon>Bacteria</taxon>
        <taxon>Bacillati</taxon>
        <taxon>Bacillota</taxon>
        <taxon>Bacilli</taxon>
        <taxon>Lactobacillales</taxon>
        <taxon>Streptococcaceae</taxon>
        <taxon>Streptococcus</taxon>
    </lineage>
</organism>
<keyword evidence="1" id="KW-1133">Transmembrane helix</keyword>
<proteinExistence type="predicted"/>
<dbReference type="RefSeq" id="WP_070849648.1">
    <property type="nucleotide sequence ID" value="NZ_CP040804.1"/>
</dbReference>